<feature type="domain" description="PPIase FKBP-type" evidence="8">
    <location>
        <begin position="82"/>
        <end position="182"/>
    </location>
</feature>
<keyword evidence="3 5" id="KW-0697">Rotamase</keyword>
<feature type="chain" id="PRO_5011654663" description="Peptidyl-prolyl cis-trans isomerase" evidence="7">
    <location>
        <begin position="20"/>
        <end position="182"/>
    </location>
</feature>
<gene>
    <name evidence="9" type="ORF">SAMN03080617_03614</name>
</gene>
<reference evidence="10" key="1">
    <citation type="submission" date="2016-10" db="EMBL/GenBank/DDBJ databases">
        <authorList>
            <person name="Varghese N."/>
            <person name="Submissions S."/>
        </authorList>
    </citation>
    <scope>NUCLEOTIDE SEQUENCE [LARGE SCALE GENOMIC DNA]</scope>
    <source>
        <strain evidence="10">DSM 22703</strain>
    </source>
</reference>
<evidence type="ECO:0000259" key="8">
    <source>
        <dbReference type="PROSITE" id="PS50059"/>
    </source>
</evidence>
<evidence type="ECO:0000256" key="3">
    <source>
        <dbReference type="ARBA" id="ARBA00023110"/>
    </source>
</evidence>
<dbReference type="EC" id="5.2.1.8" evidence="6"/>
<keyword evidence="4 5" id="KW-0413">Isomerase</keyword>
<dbReference type="Pfam" id="PF00254">
    <property type="entry name" value="FKBP_C"/>
    <property type="match status" value="1"/>
</dbReference>
<dbReference type="EMBL" id="FMXE01000033">
    <property type="protein sequence ID" value="SDA92726.1"/>
    <property type="molecule type" value="Genomic_DNA"/>
</dbReference>
<evidence type="ECO:0000313" key="10">
    <source>
        <dbReference type="Proteomes" id="UP000198756"/>
    </source>
</evidence>
<evidence type="ECO:0000256" key="5">
    <source>
        <dbReference type="PROSITE-ProRule" id="PRU00277"/>
    </source>
</evidence>
<dbReference type="InterPro" id="IPR046357">
    <property type="entry name" value="PPIase_dom_sf"/>
</dbReference>
<evidence type="ECO:0000313" key="9">
    <source>
        <dbReference type="EMBL" id="SDA92726.1"/>
    </source>
</evidence>
<dbReference type="InterPro" id="IPR001179">
    <property type="entry name" value="PPIase_FKBP_dom"/>
</dbReference>
<comment type="catalytic activity">
    <reaction evidence="1 5 6">
        <text>[protein]-peptidylproline (omega=180) = [protein]-peptidylproline (omega=0)</text>
        <dbReference type="Rhea" id="RHEA:16237"/>
        <dbReference type="Rhea" id="RHEA-COMP:10747"/>
        <dbReference type="Rhea" id="RHEA-COMP:10748"/>
        <dbReference type="ChEBI" id="CHEBI:83833"/>
        <dbReference type="ChEBI" id="CHEBI:83834"/>
        <dbReference type="EC" id="5.2.1.8"/>
    </reaction>
</comment>
<dbReference type="RefSeq" id="WP_245693300.1">
    <property type="nucleotide sequence ID" value="NZ_FMXE01000033.1"/>
</dbReference>
<dbReference type="STRING" id="279824.SAMN03080617_03614"/>
<accession>A0A1G5ZDU7</accession>
<keyword evidence="7" id="KW-0732">Signal</keyword>
<evidence type="ECO:0000256" key="4">
    <source>
        <dbReference type="ARBA" id="ARBA00023235"/>
    </source>
</evidence>
<dbReference type="SUPFAM" id="SSF54534">
    <property type="entry name" value="FKBP-like"/>
    <property type="match status" value="1"/>
</dbReference>
<organism evidence="9 10">
    <name type="scientific">Algoriphagus alkaliphilus</name>
    <dbReference type="NCBI Taxonomy" id="279824"/>
    <lineage>
        <taxon>Bacteria</taxon>
        <taxon>Pseudomonadati</taxon>
        <taxon>Bacteroidota</taxon>
        <taxon>Cytophagia</taxon>
        <taxon>Cytophagales</taxon>
        <taxon>Cyclobacteriaceae</taxon>
        <taxon>Algoriphagus</taxon>
    </lineage>
</organism>
<dbReference type="PROSITE" id="PS51257">
    <property type="entry name" value="PROKAR_LIPOPROTEIN"/>
    <property type="match status" value="1"/>
</dbReference>
<dbReference type="AlphaFoldDB" id="A0A1G5ZDU7"/>
<dbReference type="PROSITE" id="PS50059">
    <property type="entry name" value="FKBP_PPIASE"/>
    <property type="match status" value="1"/>
</dbReference>
<comment type="similarity">
    <text evidence="2 6">Belongs to the FKBP-type PPIase family.</text>
</comment>
<dbReference type="PANTHER" id="PTHR43811">
    <property type="entry name" value="FKBP-TYPE PEPTIDYL-PROLYL CIS-TRANS ISOMERASE FKPA"/>
    <property type="match status" value="1"/>
</dbReference>
<evidence type="ECO:0000256" key="6">
    <source>
        <dbReference type="RuleBase" id="RU003915"/>
    </source>
</evidence>
<keyword evidence="10" id="KW-1185">Reference proteome</keyword>
<feature type="signal peptide" evidence="7">
    <location>
        <begin position="1"/>
        <end position="19"/>
    </location>
</feature>
<dbReference type="PANTHER" id="PTHR43811:SF23">
    <property type="entry name" value="FKBP-TYPE 22 KDA PEPTIDYL-PROLYL CIS-TRANS ISOMERASE"/>
    <property type="match status" value="1"/>
</dbReference>
<protein>
    <recommendedName>
        <fullName evidence="6">Peptidyl-prolyl cis-trans isomerase</fullName>
        <ecNumber evidence="6">5.2.1.8</ecNumber>
    </recommendedName>
</protein>
<dbReference type="Gene3D" id="3.10.50.40">
    <property type="match status" value="1"/>
</dbReference>
<dbReference type="GO" id="GO:0003755">
    <property type="term" value="F:peptidyl-prolyl cis-trans isomerase activity"/>
    <property type="evidence" value="ECO:0007669"/>
    <property type="project" value="UniProtKB-UniRule"/>
</dbReference>
<sequence length="182" mass="20663">MIKRLIPILVMLGMFSMMACEPNNPFNTVPAYDVEANLKIDNVKIAGYLDTARIDSLYRIHDPSGVVIILQKEGVGTRPTTNTVIYTDYTGYLFDKKIFETSIENVAREADIFNDKVIYAPFQFVFNTGTVIQGWDIAFRKLRPGSKAVFIIPSPWGYRDKEQNRIPANSVLIFKIDFLGID</sequence>
<name>A0A1G5ZDU7_9BACT</name>
<proteinExistence type="inferred from homology"/>
<evidence type="ECO:0000256" key="7">
    <source>
        <dbReference type="SAM" id="SignalP"/>
    </source>
</evidence>
<evidence type="ECO:0000256" key="2">
    <source>
        <dbReference type="ARBA" id="ARBA00006577"/>
    </source>
</evidence>
<evidence type="ECO:0000256" key="1">
    <source>
        <dbReference type="ARBA" id="ARBA00000971"/>
    </source>
</evidence>
<dbReference type="Proteomes" id="UP000198756">
    <property type="component" value="Unassembled WGS sequence"/>
</dbReference>